<proteinExistence type="predicted"/>
<dbReference type="AlphaFoldDB" id="A0A0V0GFE6"/>
<protein>
    <submittedName>
        <fullName evidence="1">Putative ovule protein</fullName>
    </submittedName>
</protein>
<evidence type="ECO:0000313" key="1">
    <source>
        <dbReference type="EMBL" id="JAP06409.1"/>
    </source>
</evidence>
<dbReference type="EMBL" id="GEDG01041437">
    <property type="protein sequence ID" value="JAP06409.1"/>
    <property type="molecule type" value="Transcribed_RNA"/>
</dbReference>
<sequence length="65" mass="7864">MLMFFHMIRSGIIMLWSSEETNFCVHLNLLSHMFIILKEGQVKSSLRIKVKRKVRMRDNRKRTVK</sequence>
<accession>A0A0V0GFE6</accession>
<name>A0A0V0GFE6_SOLCH</name>
<organism evidence="1">
    <name type="scientific">Solanum chacoense</name>
    <name type="common">Chaco potato</name>
    <dbReference type="NCBI Taxonomy" id="4108"/>
    <lineage>
        <taxon>Eukaryota</taxon>
        <taxon>Viridiplantae</taxon>
        <taxon>Streptophyta</taxon>
        <taxon>Embryophyta</taxon>
        <taxon>Tracheophyta</taxon>
        <taxon>Spermatophyta</taxon>
        <taxon>Magnoliopsida</taxon>
        <taxon>eudicotyledons</taxon>
        <taxon>Gunneridae</taxon>
        <taxon>Pentapetalae</taxon>
        <taxon>asterids</taxon>
        <taxon>lamiids</taxon>
        <taxon>Solanales</taxon>
        <taxon>Solanaceae</taxon>
        <taxon>Solanoideae</taxon>
        <taxon>Solaneae</taxon>
        <taxon>Solanum</taxon>
    </lineage>
</organism>
<reference evidence="1" key="1">
    <citation type="submission" date="2015-12" db="EMBL/GenBank/DDBJ databases">
        <title>Gene expression during late stages of embryo sac development: a critical building block for successful pollen-pistil interactions.</title>
        <authorList>
            <person name="Liu Y."/>
            <person name="Joly V."/>
            <person name="Sabar M."/>
            <person name="Matton D.P."/>
        </authorList>
    </citation>
    <scope>NUCLEOTIDE SEQUENCE</scope>
</reference>